<comment type="caution">
    <text evidence="1">The sequence shown here is derived from an EMBL/GenBank/DDBJ whole genome shotgun (WGS) entry which is preliminary data.</text>
</comment>
<evidence type="ECO:0000313" key="1">
    <source>
        <dbReference type="EMBL" id="EDO08819.1"/>
    </source>
</evidence>
<proteinExistence type="predicted"/>
<evidence type="ECO:0000313" key="2">
    <source>
        <dbReference type="Proteomes" id="UP000005475"/>
    </source>
</evidence>
<dbReference type="AlphaFoldDB" id="A0AAN3A173"/>
<reference evidence="1 2" key="1">
    <citation type="submission" date="2007-03" db="EMBL/GenBank/DDBJ databases">
        <authorList>
            <person name="Fulton L."/>
            <person name="Clifton S."/>
            <person name="Fulton B."/>
            <person name="Xu J."/>
            <person name="Minx P."/>
            <person name="Pepin K.H."/>
            <person name="Johnson M."/>
            <person name="Thiruvilangam P."/>
            <person name="Bhonagiri V."/>
            <person name="Nash W.E."/>
            <person name="Mardis E.R."/>
            <person name="Wilson R.K."/>
        </authorList>
    </citation>
    <scope>NUCLEOTIDE SEQUENCE [LARGE SCALE GENOMIC DNA]</scope>
    <source>
        <strain evidence="2">ATCC 8483 / DSM 1896 / JCM 5824 / BCRC 10623 / CCUG 4943 / NCTC 11153</strain>
    </source>
</reference>
<sequence>MDCLYRCFEGNGYLCKKQCSLKETEICPFFFWLWLFIHR</sequence>
<reference evidence="2" key="2">
    <citation type="submission" date="2007-04" db="EMBL/GenBank/DDBJ databases">
        <title>Draft genome sequence of Bacteroides ovatus (ATCC 8483).</title>
        <authorList>
            <person name="Sudarsanam P."/>
            <person name="Ley R."/>
            <person name="Guruge J."/>
            <person name="Turnbaugh P.J."/>
            <person name="Mahowald M."/>
            <person name="Liep D."/>
            <person name="Gordon J."/>
        </authorList>
    </citation>
    <scope>NUCLEOTIDE SEQUENCE [LARGE SCALE GENOMIC DNA]</scope>
    <source>
        <strain evidence="2">ATCC 8483 / DSM 1896 / JCM 5824 / BCRC 10623 / CCUG 4943 / NCTC 11153</strain>
    </source>
</reference>
<dbReference type="Proteomes" id="UP000005475">
    <property type="component" value="Unassembled WGS sequence"/>
</dbReference>
<protein>
    <submittedName>
        <fullName evidence="1">Uncharacterized protein</fullName>
    </submittedName>
</protein>
<gene>
    <name evidence="1" type="ORF">BACOVA_04675</name>
</gene>
<organism evidence="1 2">
    <name type="scientific">Bacteroides ovatus (strain ATCC 8483 / DSM 1896 / JCM 5824 / BCRC 10623 / CCUG 4943 / NCTC 11153)</name>
    <dbReference type="NCBI Taxonomy" id="411476"/>
    <lineage>
        <taxon>Bacteria</taxon>
        <taxon>Pseudomonadati</taxon>
        <taxon>Bacteroidota</taxon>
        <taxon>Bacteroidia</taxon>
        <taxon>Bacteroidales</taxon>
        <taxon>Bacteroidaceae</taxon>
        <taxon>Bacteroides</taxon>
    </lineage>
</organism>
<dbReference type="EMBL" id="AAXF02000054">
    <property type="protein sequence ID" value="EDO08819.1"/>
    <property type="molecule type" value="Genomic_DNA"/>
</dbReference>
<accession>A0AAN3A173</accession>
<name>A0AAN3A173_BACO1</name>